<keyword evidence="5" id="KW-0234">DNA repair</keyword>
<dbReference type="InterPro" id="IPR009072">
    <property type="entry name" value="Histone-fold"/>
</dbReference>
<keyword evidence="3" id="KW-0227">DNA damage</keyword>
<dbReference type="PANTHER" id="PTHR28680">
    <property type="entry name" value="CENTROMERE PROTEIN X"/>
    <property type="match status" value="1"/>
</dbReference>
<dbReference type="CDD" id="cd22921">
    <property type="entry name" value="HFD_CENP-X"/>
    <property type="match status" value="1"/>
</dbReference>
<dbReference type="EMBL" id="QWIJ01001744">
    <property type="protein sequence ID" value="RMX73684.1"/>
    <property type="molecule type" value="Genomic_DNA"/>
</dbReference>
<dbReference type="OrthoDB" id="2500381at2759"/>
<dbReference type="Pfam" id="PF09415">
    <property type="entry name" value="CENP-X"/>
    <property type="match status" value="1"/>
</dbReference>
<dbReference type="GO" id="GO:0003677">
    <property type="term" value="F:DNA binding"/>
    <property type="evidence" value="ECO:0007669"/>
    <property type="project" value="UniProtKB-KW"/>
</dbReference>
<evidence type="ECO:0000256" key="4">
    <source>
        <dbReference type="ARBA" id="ARBA00023125"/>
    </source>
</evidence>
<evidence type="ECO:0000256" key="2">
    <source>
        <dbReference type="ARBA" id="ARBA00009359"/>
    </source>
</evidence>
<feature type="region of interest" description="Disordered" evidence="7">
    <location>
        <begin position="1"/>
        <end position="187"/>
    </location>
</feature>
<dbReference type="GO" id="GO:0031297">
    <property type="term" value="P:replication fork processing"/>
    <property type="evidence" value="ECO:0007669"/>
    <property type="project" value="TreeGrafter"/>
</dbReference>
<name>A0A3M6W560_HORWE</name>
<accession>A0A3M6W560</accession>
<protein>
    <recommendedName>
        <fullName evidence="10">Centromere protein X</fullName>
    </recommendedName>
</protein>
<feature type="compositionally biased region" description="Polar residues" evidence="7">
    <location>
        <begin position="59"/>
        <end position="69"/>
    </location>
</feature>
<feature type="compositionally biased region" description="Basic and acidic residues" evidence="7">
    <location>
        <begin position="1"/>
        <end position="10"/>
    </location>
</feature>
<reference evidence="8 9" key="1">
    <citation type="journal article" date="2018" name="BMC Genomics">
        <title>Genomic evidence for intraspecific hybridization in a clonal and extremely halotolerant yeast.</title>
        <authorList>
            <person name="Gostincar C."/>
            <person name="Stajich J.E."/>
            <person name="Zupancic J."/>
            <person name="Zalar P."/>
            <person name="Gunde-Cimerman N."/>
        </authorList>
    </citation>
    <scope>NUCLEOTIDE SEQUENCE [LARGE SCALE GENOMIC DNA]</scope>
    <source>
        <strain evidence="8 9">EXF-6656</strain>
    </source>
</reference>
<keyword evidence="4" id="KW-0238">DNA-binding</keyword>
<dbReference type="AlphaFoldDB" id="A0A3M6W560"/>
<feature type="compositionally biased region" description="Acidic residues" evidence="7">
    <location>
        <begin position="77"/>
        <end position="86"/>
    </location>
</feature>
<keyword evidence="6" id="KW-0539">Nucleus</keyword>
<dbReference type="GO" id="GO:0006281">
    <property type="term" value="P:DNA repair"/>
    <property type="evidence" value="ECO:0007669"/>
    <property type="project" value="UniProtKB-KW"/>
</dbReference>
<evidence type="ECO:0000256" key="7">
    <source>
        <dbReference type="SAM" id="MobiDB-lite"/>
    </source>
</evidence>
<dbReference type="Proteomes" id="UP000281245">
    <property type="component" value="Unassembled WGS sequence"/>
</dbReference>
<evidence type="ECO:0000256" key="6">
    <source>
        <dbReference type="ARBA" id="ARBA00023242"/>
    </source>
</evidence>
<evidence type="ECO:0000256" key="5">
    <source>
        <dbReference type="ARBA" id="ARBA00023204"/>
    </source>
</evidence>
<dbReference type="Gene3D" id="1.10.20.10">
    <property type="entry name" value="Histone, subunit A"/>
    <property type="match status" value="1"/>
</dbReference>
<evidence type="ECO:0000256" key="1">
    <source>
        <dbReference type="ARBA" id="ARBA00004123"/>
    </source>
</evidence>
<organism evidence="8 9">
    <name type="scientific">Hortaea werneckii</name>
    <name type="common">Black yeast</name>
    <name type="synonym">Cladosporium werneckii</name>
    <dbReference type="NCBI Taxonomy" id="91943"/>
    <lineage>
        <taxon>Eukaryota</taxon>
        <taxon>Fungi</taxon>
        <taxon>Dikarya</taxon>
        <taxon>Ascomycota</taxon>
        <taxon>Pezizomycotina</taxon>
        <taxon>Dothideomycetes</taxon>
        <taxon>Dothideomycetidae</taxon>
        <taxon>Mycosphaerellales</taxon>
        <taxon>Teratosphaeriaceae</taxon>
        <taxon>Hortaea</taxon>
    </lineage>
</organism>
<comment type="similarity">
    <text evidence="2">Belongs to the CENP-X/MHF2 family.</text>
</comment>
<dbReference type="InterPro" id="IPR018552">
    <property type="entry name" value="CENP-X"/>
</dbReference>
<evidence type="ECO:0000313" key="8">
    <source>
        <dbReference type="EMBL" id="RMX73684.1"/>
    </source>
</evidence>
<dbReference type="GO" id="GO:0046982">
    <property type="term" value="F:protein heterodimerization activity"/>
    <property type="evidence" value="ECO:0007669"/>
    <property type="project" value="InterPro"/>
</dbReference>
<dbReference type="GO" id="GO:0071821">
    <property type="term" value="C:FANCM-MHF complex"/>
    <property type="evidence" value="ECO:0007669"/>
    <property type="project" value="TreeGrafter"/>
</dbReference>
<gene>
    <name evidence="8" type="ORF">D0869_13359</name>
</gene>
<evidence type="ECO:0000313" key="9">
    <source>
        <dbReference type="Proteomes" id="UP000281245"/>
    </source>
</evidence>
<evidence type="ECO:0000256" key="3">
    <source>
        <dbReference type="ARBA" id="ARBA00022763"/>
    </source>
</evidence>
<comment type="subcellular location">
    <subcellularLocation>
        <location evidence="1">Nucleus</location>
    </subcellularLocation>
</comment>
<dbReference type="GO" id="GO:0000712">
    <property type="term" value="P:resolution of meiotic recombination intermediates"/>
    <property type="evidence" value="ECO:0007669"/>
    <property type="project" value="TreeGrafter"/>
</dbReference>
<feature type="compositionally biased region" description="Acidic residues" evidence="7">
    <location>
        <begin position="104"/>
        <end position="116"/>
    </location>
</feature>
<evidence type="ECO:0008006" key="10">
    <source>
        <dbReference type="Google" id="ProtNLM"/>
    </source>
</evidence>
<comment type="caution">
    <text evidence="8">The sequence shown here is derived from an EMBL/GenBank/DDBJ whole genome shotgun (WGS) entry which is preliminary data.</text>
</comment>
<feature type="compositionally biased region" description="Low complexity" evidence="7">
    <location>
        <begin position="156"/>
        <end position="169"/>
    </location>
</feature>
<proteinExistence type="inferred from homology"/>
<sequence length="267" mass="29390">MELRWSRFHPDNLANMPPKRASTKGKEPKETVVYAASKRKAPPFKPQRPGKLPRETSESESSGKATASQKESRPQIIDEEEEEEQDEKNRVEPARADAAAGENDSNDSGDSEEELAADPLAAKPKTKPTARSIPPPKPPPAASKRKKPTRPKSPVPISDDNSSPRSSPPAGGEQPPVPSQSSETPSVPQNLLVRLLHEHLRDKKTQIDKNAIQVLDKYIEVFVREAIARTSLSKQERAASGEILADDARWLELEDLERVAPGLVLDF</sequence>
<dbReference type="PANTHER" id="PTHR28680:SF1">
    <property type="entry name" value="CENTROMERE PROTEIN X"/>
    <property type="match status" value="1"/>
</dbReference>
<dbReference type="GO" id="GO:0051382">
    <property type="term" value="P:kinetochore assembly"/>
    <property type="evidence" value="ECO:0007669"/>
    <property type="project" value="InterPro"/>
</dbReference>